<evidence type="ECO:0000256" key="2">
    <source>
        <dbReference type="ARBA" id="ARBA00022448"/>
    </source>
</evidence>
<dbReference type="PANTHER" id="PTHR24089">
    <property type="entry name" value="SOLUTE CARRIER FAMILY 25"/>
    <property type="match status" value="1"/>
</dbReference>
<evidence type="ECO:0000313" key="10">
    <source>
        <dbReference type="EMBL" id="CAD8245037.1"/>
    </source>
</evidence>
<evidence type="ECO:0000256" key="6">
    <source>
        <dbReference type="PROSITE-ProRule" id="PRU00282"/>
    </source>
</evidence>
<dbReference type="InterPro" id="IPR018108">
    <property type="entry name" value="MCP_transmembrane"/>
</dbReference>
<evidence type="ECO:0000256" key="5">
    <source>
        <dbReference type="ARBA" id="ARBA00023136"/>
    </source>
</evidence>
<evidence type="ECO:0000256" key="1">
    <source>
        <dbReference type="ARBA" id="ARBA00004141"/>
    </source>
</evidence>
<proteinExistence type="inferred from homology"/>
<feature type="region of interest" description="Disordered" evidence="8">
    <location>
        <begin position="147"/>
        <end position="176"/>
    </location>
</feature>
<dbReference type="GO" id="GO:0055085">
    <property type="term" value="P:transmembrane transport"/>
    <property type="evidence" value="ECO:0007669"/>
    <property type="project" value="InterPro"/>
</dbReference>
<comment type="similarity">
    <text evidence="7">Belongs to the mitochondrial carrier (TC 2.A.29) family.</text>
</comment>
<gene>
    <name evidence="9" type="ORF">MPUS1402_LOCUS9509</name>
    <name evidence="10" type="ORF">MPUS1402_LOCUS9518</name>
</gene>
<keyword evidence="5 6" id="KW-0472">Membrane</keyword>
<evidence type="ECO:0000313" key="9">
    <source>
        <dbReference type="EMBL" id="CAD8245013.1"/>
    </source>
</evidence>
<organism evidence="10">
    <name type="scientific">Micromonas pusilla</name>
    <name type="common">Picoplanktonic green alga</name>
    <name type="synonym">Chromulina pusilla</name>
    <dbReference type="NCBI Taxonomy" id="38833"/>
    <lineage>
        <taxon>Eukaryota</taxon>
        <taxon>Viridiplantae</taxon>
        <taxon>Chlorophyta</taxon>
        <taxon>Mamiellophyceae</taxon>
        <taxon>Mamiellales</taxon>
        <taxon>Mamiellaceae</taxon>
        <taxon>Micromonas</taxon>
    </lineage>
</organism>
<evidence type="ECO:0000256" key="7">
    <source>
        <dbReference type="RuleBase" id="RU000488"/>
    </source>
</evidence>
<dbReference type="Pfam" id="PF00153">
    <property type="entry name" value="Mito_carr"/>
    <property type="match status" value="3"/>
</dbReference>
<dbReference type="InterPro" id="IPR023395">
    <property type="entry name" value="MCP_dom_sf"/>
</dbReference>
<dbReference type="EMBL" id="HBDY01012561">
    <property type="protein sequence ID" value="CAD8245013.1"/>
    <property type="molecule type" value="Transcribed_RNA"/>
</dbReference>
<dbReference type="EMBL" id="HBDY01012572">
    <property type="protein sequence ID" value="CAD8245037.1"/>
    <property type="molecule type" value="Transcribed_RNA"/>
</dbReference>
<name>A0A6U0KJM3_MICPS</name>
<dbReference type="PROSITE" id="PS50920">
    <property type="entry name" value="SOLCAR"/>
    <property type="match status" value="3"/>
</dbReference>
<feature type="repeat" description="Solcar" evidence="6">
    <location>
        <begin position="44"/>
        <end position="137"/>
    </location>
</feature>
<dbReference type="GO" id="GO:0016020">
    <property type="term" value="C:membrane"/>
    <property type="evidence" value="ECO:0007669"/>
    <property type="project" value="UniProtKB-SubCell"/>
</dbReference>
<accession>A0A6U0KJM3</accession>
<evidence type="ECO:0008006" key="11">
    <source>
        <dbReference type="Google" id="ProtNLM"/>
    </source>
</evidence>
<sequence length="373" mass="39911">MSAPPGSESGPPPDAWWRRTTAGASTSASPAWLRDLGKLAPEIPATTKLLLCGGVAGAFSKSCTAPLARITILRQLQSTGVVHGWSGSAGMGIYAALAKIAREEGVRALWKGNGVTVLHRLPYSSINFYAYENIMDFLEGEGSWARSGEKSKSSAGGKGGTSRKDDEDNPERQGGVGLGWDVGRRLVAGGSAGMIACAMTYPLDLVRTRLAAQTTVKHYDGLFHALYVIAKKEGPRGLYRGLPPTLVGVGPSLAINFAAYETFRVAAAEHQDHLGIFGEPTMRSLLCGSASAVVSATACYPLDLVRRRLQMRCAQDRGQSFLGVFRTIWATEGMAGFYRGLIPEFCKVVPGVSITYMTYELMKRQIGVDTGRL</sequence>
<evidence type="ECO:0000256" key="3">
    <source>
        <dbReference type="ARBA" id="ARBA00022692"/>
    </source>
</evidence>
<keyword evidence="2 7" id="KW-0813">Transport</keyword>
<feature type="region of interest" description="Disordered" evidence="8">
    <location>
        <begin position="1"/>
        <end position="21"/>
    </location>
</feature>
<keyword evidence="3 6" id="KW-0812">Transmembrane</keyword>
<evidence type="ECO:0000256" key="8">
    <source>
        <dbReference type="SAM" id="MobiDB-lite"/>
    </source>
</evidence>
<feature type="repeat" description="Solcar" evidence="6">
    <location>
        <begin position="184"/>
        <end position="266"/>
    </location>
</feature>
<comment type="subcellular location">
    <subcellularLocation>
        <location evidence="1">Membrane</location>
        <topology evidence="1">Multi-pass membrane protein</topology>
    </subcellularLocation>
</comment>
<dbReference type="InterPro" id="IPR002067">
    <property type="entry name" value="MCP"/>
</dbReference>
<dbReference type="Gene3D" id="1.50.40.10">
    <property type="entry name" value="Mitochondrial carrier domain"/>
    <property type="match status" value="1"/>
</dbReference>
<dbReference type="AlphaFoldDB" id="A0A6U0KJM3"/>
<reference evidence="10" key="1">
    <citation type="submission" date="2021-01" db="EMBL/GenBank/DDBJ databases">
        <authorList>
            <person name="Corre E."/>
            <person name="Pelletier E."/>
            <person name="Niang G."/>
            <person name="Scheremetjew M."/>
            <person name="Finn R."/>
            <person name="Kale V."/>
            <person name="Holt S."/>
            <person name="Cochrane G."/>
            <person name="Meng A."/>
            <person name="Brown T."/>
            <person name="Cohen L."/>
        </authorList>
    </citation>
    <scope>NUCLEOTIDE SEQUENCE</scope>
    <source>
        <strain evidence="10">RCC1614</strain>
    </source>
</reference>
<evidence type="ECO:0000256" key="4">
    <source>
        <dbReference type="ARBA" id="ARBA00022737"/>
    </source>
</evidence>
<feature type="repeat" description="Solcar" evidence="6">
    <location>
        <begin position="282"/>
        <end position="365"/>
    </location>
</feature>
<keyword evidence="4" id="KW-0677">Repeat</keyword>
<dbReference type="SUPFAM" id="SSF103506">
    <property type="entry name" value="Mitochondrial carrier"/>
    <property type="match status" value="1"/>
</dbReference>
<dbReference type="PRINTS" id="PR00926">
    <property type="entry name" value="MITOCARRIER"/>
</dbReference>
<protein>
    <recommendedName>
        <fullName evidence="11">Mitochondrial carrier family</fullName>
    </recommendedName>
</protein>